<keyword evidence="4" id="KW-0539">Nucleus</keyword>
<dbReference type="PROSITE" id="PS50088">
    <property type="entry name" value="ANK_REPEAT"/>
    <property type="match status" value="3"/>
</dbReference>
<evidence type="ECO:0000313" key="10">
    <source>
        <dbReference type="Proteomes" id="UP000075902"/>
    </source>
</evidence>
<dbReference type="GO" id="GO:0043596">
    <property type="term" value="C:nuclear replication fork"/>
    <property type="evidence" value="ECO:0007669"/>
    <property type="project" value="TreeGrafter"/>
</dbReference>
<name>A0A182TJS8_9DIPT</name>
<dbReference type="SUPFAM" id="SSF52047">
    <property type="entry name" value="RNI-like"/>
    <property type="match status" value="1"/>
</dbReference>
<dbReference type="InterPro" id="IPR036770">
    <property type="entry name" value="Ankyrin_rpt-contain_sf"/>
</dbReference>
<feature type="region of interest" description="Disordered" evidence="8">
    <location>
        <begin position="965"/>
        <end position="989"/>
    </location>
</feature>
<dbReference type="Pfam" id="PF13857">
    <property type="entry name" value="Ank_5"/>
    <property type="match status" value="1"/>
</dbReference>
<dbReference type="GO" id="GO:0000724">
    <property type="term" value="P:double-strand break repair via homologous recombination"/>
    <property type="evidence" value="ECO:0007669"/>
    <property type="project" value="TreeGrafter"/>
</dbReference>
<evidence type="ECO:0000256" key="5">
    <source>
        <dbReference type="PROSITE-ProRule" id="PRU00023"/>
    </source>
</evidence>
<dbReference type="InterPro" id="IPR002110">
    <property type="entry name" value="Ankyrin_rpt"/>
</dbReference>
<dbReference type="SUPFAM" id="SSF48403">
    <property type="entry name" value="Ankyrin repeat"/>
    <property type="match status" value="1"/>
</dbReference>
<evidence type="ECO:0000256" key="7">
    <source>
        <dbReference type="SAM" id="Coils"/>
    </source>
</evidence>
<feature type="compositionally biased region" description="Polar residues" evidence="8">
    <location>
        <begin position="756"/>
        <end position="769"/>
    </location>
</feature>
<keyword evidence="10" id="KW-1185">Reference proteome</keyword>
<protein>
    <submittedName>
        <fullName evidence="9">Uncharacterized protein</fullName>
    </submittedName>
</protein>
<dbReference type="Gene3D" id="1.25.40.20">
    <property type="entry name" value="Ankyrin repeat-containing domain"/>
    <property type="match status" value="1"/>
</dbReference>
<evidence type="ECO:0000256" key="2">
    <source>
        <dbReference type="ARBA" id="ARBA00022614"/>
    </source>
</evidence>
<proteinExistence type="predicted"/>
<evidence type="ECO:0000256" key="8">
    <source>
        <dbReference type="SAM" id="MobiDB-lite"/>
    </source>
</evidence>
<dbReference type="Pfam" id="PF12796">
    <property type="entry name" value="Ank_2"/>
    <property type="match status" value="1"/>
</dbReference>
<accession>A0A182TJS8</accession>
<dbReference type="SMART" id="SM00028">
    <property type="entry name" value="TPR"/>
    <property type="match status" value="5"/>
</dbReference>
<sequence>MEYREQKLLKKKVKYANEDNYGALAETCLMLGELYKDREEHQRALNEYKLAAKAYEKLHKPMDRGLAFRMVGEMHCTLGQFKEALTNVHAYMRAAQREGNTKALQEAHTTVGRVYLARAESNQRLGKPAESETDLAEAEKSFRTALSICDELKRVLSKTELINMQARAHLNLGLTLDYQNKPDRAKEQMDRAIRLAKEADLFELLYTCYNAMALCSSRCEINPAPGDGGEHCGQTLRLLNLSLEVASRLPSRAAKMCQTLALMATFFLRMDDFQSARQALKRAYRLKTPVAGDAKRIARKLKVLVAMCRMDDELITTDATNYARRKELYERMGDGACKLRNFSKAIDYYKRMLECAEANGEADRQLLPCYVSLYQTYIDNRQYEQALEYLWKEHSIIAHEPQEAYHTLMKIAKLYERQKQSFFTIQTVYLQAKDEGKKLNSIELQRVPVERAVKLLRANCMDLMADKLEQEAIAEGIELSSTVEPDSEELPDANQSLDLADYDVDEEEEEAADAEHDTPDVGDEIDLEVDLSDESDGDPALTIGEDLNNASAADTSLRGRKRGKRFTVRRNKKGETQLHQAAISGNKTLAEQLLQLGHPVNERDYAGWLPLHEACIHGHAEIVALLLDRGAHINDKGGTSCEGITPLHDACRNGHLGVITVLLDRGANATLRNDYGETALGMLDGWYEKLKAPLMSAETKQYNDVRERLVAQFNAAGITVSPPAAVKPTSTIGRGTRRHTSNGDLEASIPLAAISPSRSSRLTPATSTNSSGYVSEVGGSSRHRNVIYDDENDHYSSAEDSPSEEDREHRAVIKRKSTSAGVSEYLSVMKAMRKNHLADEPKATTTSAQKKRPACRYYDEEDEKDDWLIDDMKQSAKKSRVIRDLQRTPLVGGSLERSKSSSSLPATSRTIELDGDPTARLNSLLDSDDDDPFEVEPDSHDKRSQLDNGKEGSAFNVLMNNSAKSFRRTQSRRNSNESRSLYGRRSSTHQTSLLEAGFQRVASPSLEEKENLLPKAAGTTCSPARTPIKQTGQCSAQPSVRDATQNYTIQVRLDNGEMYRVSYDEKLIFTTQTVGWLRKAVAKQYAMNHGKRPIINLKPAEGCIVNSFFDSDTLNVVLQSASTDGVLQMHGQITGWEHIDLEEYYEEYCEQNKLESDKDLRKRLITMNRNQIITIEPDFAQTVPATPVPPKHVLSMVLTVAFFQQDWMNHLDLSMNGITDDDVGTLVRYLPACRQLRVLRLRMNLLTSRSVEMLCFGCKSPSDGTSAAATATAPLGGGQLTELDLSHNPLQDAALVPLARLCSNLPLLRVLRIRSTDVTHFSTTDAPCIDVSRLETFDISENKLTERSVACLLQQLGDGALREAYFHSLPVHCDNFKPKLWQTLTERQRLDGLRVLNLTNCRLSDDELEGSLFPALGPNCPALAQLDLSHNVALTKRSFVALLRCCAGAVFRLEEVRFDHDVQLWVDLETDESIQSMEHSPTGRYPQQIHAILPVHGYDEQRYAILLAVIEQLWRSLWPAGQSYTRRHDGNGLQVTLSTDPVG</sequence>
<feature type="region of interest" description="Disordered" evidence="8">
    <location>
        <begin position="892"/>
        <end position="952"/>
    </location>
</feature>
<keyword evidence="6" id="KW-0802">TPR repeat</keyword>
<feature type="repeat" description="ANK" evidence="5">
    <location>
        <begin position="606"/>
        <end position="638"/>
    </location>
</feature>
<dbReference type="InterPro" id="IPR011990">
    <property type="entry name" value="TPR-like_helical_dom_sf"/>
</dbReference>
<keyword evidence="3" id="KW-0677">Repeat</keyword>
<dbReference type="PROSITE" id="PS50005">
    <property type="entry name" value="TPR"/>
    <property type="match status" value="1"/>
</dbReference>
<keyword evidence="7" id="KW-0175">Coiled coil</keyword>
<dbReference type="SMART" id="SM00367">
    <property type="entry name" value="LRR_CC"/>
    <property type="match status" value="2"/>
</dbReference>
<dbReference type="Pfam" id="PF13181">
    <property type="entry name" value="TPR_8"/>
    <property type="match status" value="1"/>
</dbReference>
<dbReference type="Proteomes" id="UP000075902">
    <property type="component" value="Unassembled WGS sequence"/>
</dbReference>
<keyword evidence="5" id="KW-0040">ANK repeat</keyword>
<dbReference type="PANTHER" id="PTHR46358:SF1">
    <property type="entry name" value="TONSOKU-LIKE PROTEIN"/>
    <property type="match status" value="1"/>
</dbReference>
<dbReference type="SUPFAM" id="SSF48452">
    <property type="entry name" value="TPR-like"/>
    <property type="match status" value="2"/>
</dbReference>
<dbReference type="EnsemblMetazoa" id="AMEC003592-RA">
    <property type="protein sequence ID" value="AMEC003592-PA"/>
    <property type="gene ID" value="AMEC003592"/>
</dbReference>
<feature type="compositionally biased region" description="Acidic residues" evidence="8">
    <location>
        <begin position="926"/>
        <end position="936"/>
    </location>
</feature>
<dbReference type="GO" id="GO:0031297">
    <property type="term" value="P:replication fork processing"/>
    <property type="evidence" value="ECO:0007669"/>
    <property type="project" value="TreeGrafter"/>
</dbReference>
<feature type="compositionally biased region" description="Low complexity" evidence="8">
    <location>
        <begin position="770"/>
        <end position="780"/>
    </location>
</feature>
<dbReference type="InterPro" id="IPR032675">
    <property type="entry name" value="LRR_dom_sf"/>
</dbReference>
<dbReference type="Gene3D" id="1.25.40.10">
    <property type="entry name" value="Tetratricopeptide repeat domain"/>
    <property type="match status" value="2"/>
</dbReference>
<reference evidence="10" key="1">
    <citation type="submission" date="2014-01" db="EMBL/GenBank/DDBJ databases">
        <title>The Genome Sequence of Anopheles melas CM1001059_A (V2).</title>
        <authorList>
            <consortium name="The Broad Institute Genomics Platform"/>
            <person name="Neafsey D.E."/>
            <person name="Besansky N."/>
            <person name="Howell P."/>
            <person name="Walton C."/>
            <person name="Young S.K."/>
            <person name="Zeng Q."/>
            <person name="Gargeya S."/>
            <person name="Fitzgerald M."/>
            <person name="Haas B."/>
            <person name="Abouelleil A."/>
            <person name="Allen A.W."/>
            <person name="Alvarado L."/>
            <person name="Arachchi H.M."/>
            <person name="Berlin A.M."/>
            <person name="Chapman S.B."/>
            <person name="Gainer-Dewar J."/>
            <person name="Goldberg J."/>
            <person name="Griggs A."/>
            <person name="Gujja S."/>
            <person name="Hansen M."/>
            <person name="Howarth C."/>
            <person name="Imamovic A."/>
            <person name="Ireland A."/>
            <person name="Larimer J."/>
            <person name="McCowan C."/>
            <person name="Murphy C."/>
            <person name="Pearson M."/>
            <person name="Poon T.W."/>
            <person name="Priest M."/>
            <person name="Roberts A."/>
            <person name="Saif S."/>
            <person name="Shea T."/>
            <person name="Sisk P."/>
            <person name="Sykes S."/>
            <person name="Wortman J."/>
            <person name="Nusbaum C."/>
            <person name="Birren B."/>
        </authorList>
    </citation>
    <scope>NUCLEOTIDE SEQUENCE [LARGE SCALE GENOMIC DNA]</scope>
    <source>
        <strain evidence="10">CM1001059</strain>
    </source>
</reference>
<dbReference type="Gene3D" id="3.80.10.10">
    <property type="entry name" value="Ribonuclease Inhibitor"/>
    <property type="match status" value="1"/>
</dbReference>
<feature type="repeat" description="ANK" evidence="5">
    <location>
        <begin position="573"/>
        <end position="605"/>
    </location>
</feature>
<comment type="subcellular location">
    <subcellularLocation>
        <location evidence="1">Nucleus</location>
    </subcellularLocation>
</comment>
<dbReference type="PROSITE" id="PS50297">
    <property type="entry name" value="ANK_REP_REGION"/>
    <property type="match status" value="3"/>
</dbReference>
<feature type="repeat" description="ANK" evidence="5">
    <location>
        <begin position="642"/>
        <end position="674"/>
    </location>
</feature>
<keyword evidence="2" id="KW-0433">Leucine-rich repeat</keyword>
<evidence type="ECO:0000256" key="1">
    <source>
        <dbReference type="ARBA" id="ARBA00004123"/>
    </source>
</evidence>
<dbReference type="InterPro" id="IPR006553">
    <property type="entry name" value="Leu-rich_rpt_Cys-con_subtyp"/>
</dbReference>
<feature type="repeat" description="TPR" evidence="6">
    <location>
        <begin position="326"/>
        <end position="359"/>
    </location>
</feature>
<feature type="region of interest" description="Disordered" evidence="8">
    <location>
        <begin position="725"/>
        <end position="819"/>
    </location>
</feature>
<dbReference type="VEuPathDB" id="VectorBase:AMEC003592"/>
<feature type="compositionally biased region" description="Basic and acidic residues" evidence="8">
    <location>
        <begin position="937"/>
        <end position="950"/>
    </location>
</feature>
<feature type="coiled-coil region" evidence="7">
    <location>
        <begin position="31"/>
        <end position="58"/>
    </location>
</feature>
<dbReference type="STRING" id="34690.A0A182TJS8"/>
<evidence type="ECO:0000256" key="6">
    <source>
        <dbReference type="PROSITE-ProRule" id="PRU00339"/>
    </source>
</evidence>
<reference evidence="9" key="2">
    <citation type="submission" date="2020-05" db="UniProtKB">
        <authorList>
            <consortium name="EnsemblMetazoa"/>
        </authorList>
    </citation>
    <scope>IDENTIFICATION</scope>
    <source>
        <strain evidence="9">CM1001059</strain>
    </source>
</reference>
<evidence type="ECO:0000256" key="4">
    <source>
        <dbReference type="ARBA" id="ARBA00023242"/>
    </source>
</evidence>
<dbReference type="PANTHER" id="PTHR46358">
    <property type="entry name" value="TONSOKU-LIKE PROTEIN"/>
    <property type="match status" value="1"/>
</dbReference>
<organism evidence="9 10">
    <name type="scientific">Anopheles melas</name>
    <dbReference type="NCBI Taxonomy" id="34690"/>
    <lineage>
        <taxon>Eukaryota</taxon>
        <taxon>Metazoa</taxon>
        <taxon>Ecdysozoa</taxon>
        <taxon>Arthropoda</taxon>
        <taxon>Hexapoda</taxon>
        <taxon>Insecta</taxon>
        <taxon>Pterygota</taxon>
        <taxon>Neoptera</taxon>
        <taxon>Endopterygota</taxon>
        <taxon>Diptera</taxon>
        <taxon>Nematocera</taxon>
        <taxon>Culicoidea</taxon>
        <taxon>Culicidae</taxon>
        <taxon>Anophelinae</taxon>
        <taxon>Anopheles</taxon>
    </lineage>
</organism>
<dbReference type="SMART" id="SM00248">
    <property type="entry name" value="ANK"/>
    <property type="match status" value="3"/>
</dbReference>
<dbReference type="InterPro" id="IPR052311">
    <property type="entry name" value="MMS22L-TONSL_complex_comp"/>
</dbReference>
<evidence type="ECO:0000256" key="3">
    <source>
        <dbReference type="ARBA" id="ARBA00022737"/>
    </source>
</evidence>
<feature type="region of interest" description="Disordered" evidence="8">
    <location>
        <begin position="834"/>
        <end position="859"/>
    </location>
</feature>
<dbReference type="InterPro" id="IPR019734">
    <property type="entry name" value="TPR_rpt"/>
</dbReference>
<evidence type="ECO:0000313" key="9">
    <source>
        <dbReference type="EnsemblMetazoa" id="AMEC003592-PA"/>
    </source>
</evidence>